<dbReference type="Pfam" id="PF02602">
    <property type="entry name" value="HEM4"/>
    <property type="match status" value="1"/>
</dbReference>
<feature type="domain" description="OmpR/PhoB-type" evidence="3">
    <location>
        <begin position="287"/>
        <end position="379"/>
    </location>
</feature>
<dbReference type="GO" id="GO:0000160">
    <property type="term" value="P:phosphorelay signal transduction system"/>
    <property type="evidence" value="ECO:0007669"/>
    <property type="project" value="InterPro"/>
</dbReference>
<evidence type="ECO:0000256" key="1">
    <source>
        <dbReference type="ARBA" id="ARBA00023125"/>
    </source>
</evidence>
<proteinExistence type="predicted"/>
<accession>A0A7W7MQS0</accession>
<dbReference type="GO" id="GO:0006355">
    <property type="term" value="P:regulation of DNA-templated transcription"/>
    <property type="evidence" value="ECO:0007669"/>
    <property type="project" value="InterPro"/>
</dbReference>
<name>A0A7W7MQS0_9ACTN</name>
<keyword evidence="4" id="KW-0456">Lyase</keyword>
<dbReference type="SUPFAM" id="SSF69618">
    <property type="entry name" value="HemD-like"/>
    <property type="match status" value="1"/>
</dbReference>
<dbReference type="Gene3D" id="1.10.10.10">
    <property type="entry name" value="Winged helix-like DNA-binding domain superfamily/Winged helix DNA-binding domain"/>
    <property type="match status" value="1"/>
</dbReference>
<comment type="caution">
    <text evidence="4">The sequence shown here is derived from an EMBL/GenBank/DDBJ whole genome shotgun (WGS) entry which is preliminary data.</text>
</comment>
<dbReference type="RefSeq" id="WP_184994826.1">
    <property type="nucleotide sequence ID" value="NZ_BOMK01000020.1"/>
</dbReference>
<dbReference type="EC" id="4.2.1.75" evidence="4"/>
<dbReference type="NCBIfam" id="NF005568">
    <property type="entry name" value="PRK07239.1"/>
    <property type="match status" value="1"/>
</dbReference>
<gene>
    <name evidence="4" type="ORF">BJ971_004077</name>
</gene>
<dbReference type="SMART" id="SM00862">
    <property type="entry name" value="Trans_reg_C"/>
    <property type="match status" value="1"/>
</dbReference>
<evidence type="ECO:0000256" key="2">
    <source>
        <dbReference type="PROSITE-ProRule" id="PRU01091"/>
    </source>
</evidence>
<dbReference type="CDD" id="cd00383">
    <property type="entry name" value="trans_reg_C"/>
    <property type="match status" value="1"/>
</dbReference>
<dbReference type="InterPro" id="IPR001867">
    <property type="entry name" value="OmpR/PhoB-type_DNA-bd"/>
</dbReference>
<dbReference type="Gene3D" id="3.40.50.10090">
    <property type="match status" value="2"/>
</dbReference>
<dbReference type="InterPro" id="IPR036108">
    <property type="entry name" value="4pyrrol_syn_uPrphyn_synt_sf"/>
</dbReference>
<dbReference type="InterPro" id="IPR003754">
    <property type="entry name" value="4pyrrol_synth_uPrphyn_synth"/>
</dbReference>
<dbReference type="PROSITE" id="PS51755">
    <property type="entry name" value="OMPR_PHOB"/>
    <property type="match status" value="1"/>
</dbReference>
<evidence type="ECO:0000313" key="5">
    <source>
        <dbReference type="Proteomes" id="UP000578112"/>
    </source>
</evidence>
<feature type="DNA-binding region" description="OmpR/PhoB-type" evidence="2">
    <location>
        <begin position="287"/>
        <end position="379"/>
    </location>
</feature>
<organism evidence="4 5">
    <name type="scientific">Actinoplanes digitatis</name>
    <dbReference type="NCBI Taxonomy" id="1868"/>
    <lineage>
        <taxon>Bacteria</taxon>
        <taxon>Bacillati</taxon>
        <taxon>Actinomycetota</taxon>
        <taxon>Actinomycetes</taxon>
        <taxon>Micromonosporales</taxon>
        <taxon>Micromonosporaceae</taxon>
        <taxon>Actinoplanes</taxon>
    </lineage>
</organism>
<dbReference type="InterPro" id="IPR016032">
    <property type="entry name" value="Sig_transdc_resp-reg_C-effctor"/>
</dbReference>
<dbReference type="GO" id="GO:0006780">
    <property type="term" value="P:uroporphyrinogen III biosynthetic process"/>
    <property type="evidence" value="ECO:0007669"/>
    <property type="project" value="InterPro"/>
</dbReference>
<keyword evidence="5" id="KW-1185">Reference proteome</keyword>
<dbReference type="PANTHER" id="PTHR40082">
    <property type="entry name" value="BLR5956 PROTEIN"/>
    <property type="match status" value="1"/>
</dbReference>
<dbReference type="InterPro" id="IPR039793">
    <property type="entry name" value="UROS/Hem4"/>
</dbReference>
<dbReference type="EMBL" id="JACHNH010000001">
    <property type="protein sequence ID" value="MBB4763521.1"/>
    <property type="molecule type" value="Genomic_DNA"/>
</dbReference>
<dbReference type="GO" id="GO:0004852">
    <property type="term" value="F:uroporphyrinogen-III synthase activity"/>
    <property type="evidence" value="ECO:0007669"/>
    <property type="project" value="UniProtKB-EC"/>
</dbReference>
<dbReference type="Proteomes" id="UP000578112">
    <property type="component" value="Unassembled WGS sequence"/>
</dbReference>
<dbReference type="PANTHER" id="PTHR40082:SF1">
    <property type="entry name" value="BLR5956 PROTEIN"/>
    <property type="match status" value="1"/>
</dbReference>
<protein>
    <submittedName>
        <fullName evidence="4">Uroporphyrinogen-III synthase</fullName>
        <ecNumber evidence="4">4.2.1.75</ecNumber>
    </submittedName>
</protein>
<dbReference type="SUPFAM" id="SSF46894">
    <property type="entry name" value="C-terminal effector domain of the bipartite response regulators"/>
    <property type="match status" value="1"/>
</dbReference>
<dbReference type="GO" id="GO:0003677">
    <property type="term" value="F:DNA binding"/>
    <property type="evidence" value="ECO:0007669"/>
    <property type="project" value="UniProtKB-UniRule"/>
</dbReference>
<keyword evidence="1 2" id="KW-0238">DNA-binding</keyword>
<sequence>MADLTGPVTPASAPAPDAPAAPLAGYTVAVTAERRRDELAALFQRRGAKVVIAPAITIVPLGDDQALHAATEACVGLAPDIVVATTGIGFRGWLEAAEGWGMGDTLRAALSRARLIARGAKPCGAIRAADLSEDWSAPSESCEEILERLLAQGIAGRRIAVQLHGGPQAEFVAGLRAAGAAVVEVPVYRWTLPPDVAPVRRLVGQLAAGQVDAVTFTSAPAVQALLEIAGDDAADVLDRFRTGTMAACVGPVTAASLVERDIPVVTPHRSRLGALVKVVTDELPRRAARLTVAGTLLEIRGHAVLIDGRLQTLAPAAMAILGVLAARPGAVVPKDRLAGSLPRGNDGHAVDVAIARLRTALGSAGHIETVIKRGYRLRVDEVAT</sequence>
<dbReference type="Pfam" id="PF00486">
    <property type="entry name" value="Trans_reg_C"/>
    <property type="match status" value="1"/>
</dbReference>
<evidence type="ECO:0000259" key="3">
    <source>
        <dbReference type="PROSITE" id="PS51755"/>
    </source>
</evidence>
<dbReference type="CDD" id="cd06578">
    <property type="entry name" value="HemD"/>
    <property type="match status" value="1"/>
</dbReference>
<reference evidence="4 5" key="1">
    <citation type="submission" date="2020-08" db="EMBL/GenBank/DDBJ databases">
        <title>Sequencing the genomes of 1000 actinobacteria strains.</title>
        <authorList>
            <person name="Klenk H.-P."/>
        </authorList>
    </citation>
    <scope>NUCLEOTIDE SEQUENCE [LARGE SCALE GENOMIC DNA]</scope>
    <source>
        <strain evidence="4 5">DSM 43149</strain>
    </source>
</reference>
<dbReference type="AlphaFoldDB" id="A0A7W7MQS0"/>
<evidence type="ECO:0000313" key="4">
    <source>
        <dbReference type="EMBL" id="MBB4763521.1"/>
    </source>
</evidence>
<dbReference type="InterPro" id="IPR036388">
    <property type="entry name" value="WH-like_DNA-bd_sf"/>
</dbReference>